<organism evidence="2 3">
    <name type="scientific">Pseudorhizobium endolithicum</name>
    <dbReference type="NCBI Taxonomy" id="1191678"/>
    <lineage>
        <taxon>Bacteria</taxon>
        <taxon>Pseudomonadati</taxon>
        <taxon>Pseudomonadota</taxon>
        <taxon>Alphaproteobacteria</taxon>
        <taxon>Hyphomicrobiales</taxon>
        <taxon>Rhizobiaceae</taxon>
        <taxon>Rhizobium/Agrobacterium group</taxon>
        <taxon>Pseudorhizobium</taxon>
    </lineage>
</organism>
<gene>
    <name evidence="2" type="ORF">REJC140_03503</name>
</gene>
<accession>A0ABN7JKW8</accession>
<keyword evidence="3" id="KW-1185">Reference proteome</keyword>
<evidence type="ECO:0000313" key="3">
    <source>
        <dbReference type="Proteomes" id="UP000606921"/>
    </source>
</evidence>
<sequence length="60" mass="6589">MIRLPKLPSTGIVSPDRMPCLATSSQKSRPLEPRGLPQVSQDQRKGSMRRLASLITGSTR</sequence>
<protein>
    <submittedName>
        <fullName evidence="2">Uncharacterized protein</fullName>
    </submittedName>
</protein>
<evidence type="ECO:0000256" key="1">
    <source>
        <dbReference type="SAM" id="MobiDB-lite"/>
    </source>
</evidence>
<name>A0ABN7JKW8_9HYPH</name>
<feature type="region of interest" description="Disordered" evidence="1">
    <location>
        <begin position="1"/>
        <end position="60"/>
    </location>
</feature>
<dbReference type="EMBL" id="CABFWF030000011">
    <property type="protein sequence ID" value="CAD7036185.1"/>
    <property type="molecule type" value="Genomic_DNA"/>
</dbReference>
<dbReference type="Proteomes" id="UP000606921">
    <property type="component" value="Unassembled WGS sequence"/>
</dbReference>
<proteinExistence type="predicted"/>
<reference evidence="2 3" key="1">
    <citation type="submission" date="2020-11" db="EMBL/GenBank/DDBJ databases">
        <authorList>
            <person name="Lassalle F."/>
        </authorList>
    </citation>
    <scope>NUCLEOTIDE SEQUENCE [LARGE SCALE GENOMIC DNA]</scope>
    <source>
        <strain evidence="2 3">JC140</strain>
    </source>
</reference>
<evidence type="ECO:0000313" key="2">
    <source>
        <dbReference type="EMBL" id="CAD7036185.1"/>
    </source>
</evidence>
<comment type="caution">
    <text evidence="2">The sequence shown here is derived from an EMBL/GenBank/DDBJ whole genome shotgun (WGS) entry which is preliminary data.</text>
</comment>